<dbReference type="InterPro" id="IPR045319">
    <property type="entry name" value="KAT/AKT"/>
</dbReference>
<dbReference type="InterPro" id="IPR003938">
    <property type="entry name" value="K_chnl_volt-dep_EAG/ELK/ERG"/>
</dbReference>
<dbReference type="Proteomes" id="UP000247498">
    <property type="component" value="Unassembled WGS sequence"/>
</dbReference>
<evidence type="ECO:0000256" key="2">
    <source>
        <dbReference type="ARBA" id="ARBA00022882"/>
    </source>
</evidence>
<dbReference type="EMBL" id="BDRX01000110">
    <property type="protein sequence ID" value="GBF97890.1"/>
    <property type="molecule type" value="Genomic_DNA"/>
</dbReference>
<protein>
    <submittedName>
        <fullName evidence="6">Voltage-gated potassium channel</fullName>
    </submittedName>
</protein>
<dbReference type="InParanoid" id="A0A2V0PJ05"/>
<feature type="transmembrane region" description="Helical" evidence="4">
    <location>
        <begin position="137"/>
        <end position="157"/>
    </location>
</feature>
<dbReference type="Gene3D" id="1.10.287.70">
    <property type="match status" value="1"/>
</dbReference>
<dbReference type="GO" id="GO:0034702">
    <property type="term" value="C:monoatomic ion channel complex"/>
    <property type="evidence" value="ECO:0007669"/>
    <property type="project" value="UniProtKB-KW"/>
</dbReference>
<organism evidence="6 7">
    <name type="scientific">Raphidocelis subcapitata</name>
    <dbReference type="NCBI Taxonomy" id="307507"/>
    <lineage>
        <taxon>Eukaryota</taxon>
        <taxon>Viridiplantae</taxon>
        <taxon>Chlorophyta</taxon>
        <taxon>core chlorophytes</taxon>
        <taxon>Chlorophyceae</taxon>
        <taxon>CS clade</taxon>
        <taxon>Sphaeropleales</taxon>
        <taxon>Selenastraceae</taxon>
        <taxon>Raphidocelis</taxon>
    </lineage>
</organism>
<dbReference type="SUPFAM" id="SSF51206">
    <property type="entry name" value="cAMP-binding domain-like"/>
    <property type="match status" value="1"/>
</dbReference>
<keyword evidence="1" id="KW-0630">Potassium</keyword>
<dbReference type="InterPro" id="IPR018490">
    <property type="entry name" value="cNMP-bd_dom_sf"/>
</dbReference>
<keyword evidence="4" id="KW-0812">Transmembrane</keyword>
<feature type="region of interest" description="Disordered" evidence="3">
    <location>
        <begin position="18"/>
        <end position="37"/>
    </location>
</feature>
<keyword evidence="1" id="KW-0631">Potassium channel</keyword>
<feature type="domain" description="Potassium channel" evidence="5">
    <location>
        <begin position="303"/>
        <end position="363"/>
    </location>
</feature>
<dbReference type="PRINTS" id="PR01463">
    <property type="entry name" value="EAGCHANLFMLY"/>
</dbReference>
<feature type="transmembrane region" description="Helical" evidence="4">
    <location>
        <begin position="187"/>
        <end position="206"/>
    </location>
</feature>
<dbReference type="InterPro" id="IPR013099">
    <property type="entry name" value="K_chnl_dom"/>
</dbReference>
<feature type="transmembrane region" description="Helical" evidence="4">
    <location>
        <begin position="307"/>
        <end position="327"/>
    </location>
</feature>
<dbReference type="GO" id="GO:0005249">
    <property type="term" value="F:voltage-gated potassium channel activity"/>
    <property type="evidence" value="ECO:0007669"/>
    <property type="project" value="InterPro"/>
</dbReference>
<comment type="caution">
    <text evidence="6">The sequence shown here is derived from an EMBL/GenBank/DDBJ whole genome shotgun (WGS) entry which is preliminary data.</text>
</comment>
<sequence>MQPLAAVAVTVAEGDGGGEVTVPLLPPETPTAADGDAPAEHDPIIKPAQYVRFWVNITPWSYRVSRAEFQRYAARKAAEAHGGPSARRTSPLGLPVLPPTHPFIVGWGAALLLLDLTYTAVLLPLAFAFSAYSDPQWLAFSLFVGILFTLDLVVMLHRAVVVKYMDRVLYVDSPRDVAAAYARHGDAAITTLVALSAPAQIAALLAAPVIDSLPGRSAVTLIQSFALIRGLRLVRLLVLQRQLFFGKPSVRNARREVVLYALSLLYVLGVLLTWLSCMMLAIAHYQSPPEITWLASVKGQDLTEASASRQFVAAIYFVTVTACTVGFGDVSGGTEIEQLAVVLTVIVGVTAIAFSVKSMVDALLEAALQDEGAQRVALLRDRARTLSTWARWQSTSKGMMDRIISFYQGPGLNHAILSQTWGRLLSELPGDLRGELLFQVFFKHHPEVRPLGEQLLAGVSPGDAVHVLAQLDVAPLCVGHTLCWEGDAAEHVWLLQEGELVTLQGVLPTGRRRRGPALIAPFDVAAWLAQQREQQGTGAAPNARAKPQKACPPGGAAAPVPCYTRSLHAARNCFLYRMPLKRLALVVRCLPEVGINILAAVAAAQAAG</sequence>
<keyword evidence="2" id="KW-0851">Voltage-gated channel</keyword>
<feature type="transmembrane region" description="Helical" evidence="4">
    <location>
        <begin position="104"/>
        <end position="131"/>
    </location>
</feature>
<keyword evidence="6" id="KW-0407">Ion channel</keyword>
<keyword evidence="1" id="KW-0633">Potassium transport</keyword>
<feature type="transmembrane region" description="Helical" evidence="4">
    <location>
        <begin position="218"/>
        <end position="238"/>
    </location>
</feature>
<dbReference type="Pfam" id="PF07885">
    <property type="entry name" value="Ion_trans_2"/>
    <property type="match status" value="1"/>
</dbReference>
<keyword evidence="4" id="KW-0472">Membrane</keyword>
<accession>A0A2V0PJ05</accession>
<dbReference type="PANTHER" id="PTHR45743:SF2">
    <property type="entry name" value="POTASSIUM CHANNEL AKT1"/>
    <property type="match status" value="1"/>
</dbReference>
<evidence type="ECO:0000256" key="1">
    <source>
        <dbReference type="ARBA" id="ARBA00022826"/>
    </source>
</evidence>
<keyword evidence="4" id="KW-1133">Transmembrane helix</keyword>
<evidence type="ECO:0000256" key="4">
    <source>
        <dbReference type="SAM" id="Phobius"/>
    </source>
</evidence>
<feature type="transmembrane region" description="Helical" evidence="4">
    <location>
        <begin position="259"/>
        <end position="287"/>
    </location>
</feature>
<dbReference type="OrthoDB" id="543601at2759"/>
<keyword evidence="2" id="KW-0406">Ion transport</keyword>
<keyword evidence="2" id="KW-0813">Transport</keyword>
<dbReference type="AlphaFoldDB" id="A0A2V0PJ05"/>
<evidence type="ECO:0000313" key="7">
    <source>
        <dbReference type="Proteomes" id="UP000247498"/>
    </source>
</evidence>
<evidence type="ECO:0000313" key="6">
    <source>
        <dbReference type="EMBL" id="GBF97890.1"/>
    </source>
</evidence>
<gene>
    <name evidence="6" type="ORF">Rsub_10245</name>
</gene>
<dbReference type="PANTHER" id="PTHR45743">
    <property type="entry name" value="POTASSIUM CHANNEL AKT1"/>
    <property type="match status" value="1"/>
</dbReference>
<reference evidence="6 7" key="1">
    <citation type="journal article" date="2018" name="Sci. Rep.">
        <title>Raphidocelis subcapitata (=Pseudokirchneriella subcapitata) provides an insight into genome evolution and environmental adaptations in the Sphaeropleales.</title>
        <authorList>
            <person name="Suzuki S."/>
            <person name="Yamaguchi H."/>
            <person name="Nakajima N."/>
            <person name="Kawachi M."/>
        </authorList>
    </citation>
    <scope>NUCLEOTIDE SEQUENCE [LARGE SCALE GENOMIC DNA]</scope>
    <source>
        <strain evidence="6 7">NIES-35</strain>
    </source>
</reference>
<dbReference type="SUPFAM" id="SSF81324">
    <property type="entry name" value="Voltage-gated potassium channels"/>
    <property type="match status" value="1"/>
</dbReference>
<keyword evidence="7" id="KW-1185">Reference proteome</keyword>
<proteinExistence type="predicted"/>
<evidence type="ECO:0000259" key="5">
    <source>
        <dbReference type="Pfam" id="PF07885"/>
    </source>
</evidence>
<name>A0A2V0PJ05_9CHLO</name>
<feature type="transmembrane region" description="Helical" evidence="4">
    <location>
        <begin position="339"/>
        <end position="356"/>
    </location>
</feature>
<evidence type="ECO:0000256" key="3">
    <source>
        <dbReference type="SAM" id="MobiDB-lite"/>
    </source>
</evidence>